<dbReference type="EMBL" id="BART01040847">
    <property type="protein sequence ID" value="GAH21126.1"/>
    <property type="molecule type" value="Genomic_DNA"/>
</dbReference>
<reference evidence="1" key="1">
    <citation type="journal article" date="2014" name="Front. Microbiol.">
        <title>High frequency of phylogenetically diverse reductive dehalogenase-homologous genes in deep subseafloor sedimentary metagenomes.</title>
        <authorList>
            <person name="Kawai M."/>
            <person name="Futagami T."/>
            <person name="Toyoda A."/>
            <person name="Takaki Y."/>
            <person name="Nishi S."/>
            <person name="Hori S."/>
            <person name="Arai W."/>
            <person name="Tsubouchi T."/>
            <person name="Morono Y."/>
            <person name="Uchiyama I."/>
            <person name="Ito T."/>
            <person name="Fujiyama A."/>
            <person name="Inagaki F."/>
            <person name="Takami H."/>
        </authorList>
    </citation>
    <scope>NUCLEOTIDE SEQUENCE</scope>
    <source>
        <strain evidence="1">Expedition CK06-06</strain>
    </source>
</reference>
<feature type="non-terminal residue" evidence="1">
    <location>
        <position position="83"/>
    </location>
</feature>
<gene>
    <name evidence="1" type="ORF">S01H4_66187</name>
</gene>
<organism evidence="1">
    <name type="scientific">marine sediment metagenome</name>
    <dbReference type="NCBI Taxonomy" id="412755"/>
    <lineage>
        <taxon>unclassified sequences</taxon>
        <taxon>metagenomes</taxon>
        <taxon>ecological metagenomes</taxon>
    </lineage>
</organism>
<proteinExistence type="predicted"/>
<sequence>IDDDPDTYEGGLVDASRTILQNLEDDAYRQLVPSLFRRLSIYPSLNEEQQLAITYQDEVKRLIIDRLREEGVVSKSELMIWRK</sequence>
<evidence type="ECO:0000313" key="1">
    <source>
        <dbReference type="EMBL" id="GAH21126.1"/>
    </source>
</evidence>
<protein>
    <submittedName>
        <fullName evidence="1">Uncharacterized protein</fullName>
    </submittedName>
</protein>
<accession>X1DJQ6</accession>
<name>X1DJQ6_9ZZZZ</name>
<comment type="caution">
    <text evidence="1">The sequence shown here is derived from an EMBL/GenBank/DDBJ whole genome shotgun (WGS) entry which is preliminary data.</text>
</comment>
<dbReference type="AlphaFoldDB" id="X1DJQ6"/>
<feature type="non-terminal residue" evidence="1">
    <location>
        <position position="1"/>
    </location>
</feature>